<sequence length="119" mass="12983">MYDLSASEEPVMCTNCAENLGKMFGFKSTCLSTQGFIAPFVNNKDSARLALKDVYLSKTESENSISIPKDCNIHGFCMLCGFCMGPSTSCSLISLDSKEEGVVLEKTMLEKCLPELVCI</sequence>
<reference evidence="1" key="1">
    <citation type="journal article" date="2023" name="Insect Mol. Biol.">
        <title>Genome sequencing provides insights into the evolution of gene families encoding plant cell wall-degrading enzymes in longhorned beetles.</title>
        <authorList>
            <person name="Shin N.R."/>
            <person name="Okamura Y."/>
            <person name="Kirsch R."/>
            <person name="Pauchet Y."/>
        </authorList>
    </citation>
    <scope>NUCLEOTIDE SEQUENCE</scope>
    <source>
        <strain evidence="1">RBIC_L_NR</strain>
    </source>
</reference>
<dbReference type="EMBL" id="JANEYF010001359">
    <property type="protein sequence ID" value="KAJ8964415.1"/>
    <property type="molecule type" value="Genomic_DNA"/>
</dbReference>
<dbReference type="AlphaFoldDB" id="A0AAV8ZJZ4"/>
<gene>
    <name evidence="1" type="ORF">NQ314_004923</name>
</gene>
<organism evidence="1 2">
    <name type="scientific">Rhamnusium bicolor</name>
    <dbReference type="NCBI Taxonomy" id="1586634"/>
    <lineage>
        <taxon>Eukaryota</taxon>
        <taxon>Metazoa</taxon>
        <taxon>Ecdysozoa</taxon>
        <taxon>Arthropoda</taxon>
        <taxon>Hexapoda</taxon>
        <taxon>Insecta</taxon>
        <taxon>Pterygota</taxon>
        <taxon>Neoptera</taxon>
        <taxon>Endopterygota</taxon>
        <taxon>Coleoptera</taxon>
        <taxon>Polyphaga</taxon>
        <taxon>Cucujiformia</taxon>
        <taxon>Chrysomeloidea</taxon>
        <taxon>Cerambycidae</taxon>
        <taxon>Lepturinae</taxon>
        <taxon>Rhagiini</taxon>
        <taxon>Rhamnusium</taxon>
    </lineage>
</organism>
<accession>A0AAV8ZJZ4</accession>
<proteinExistence type="predicted"/>
<evidence type="ECO:0000313" key="1">
    <source>
        <dbReference type="EMBL" id="KAJ8964415.1"/>
    </source>
</evidence>
<dbReference type="Proteomes" id="UP001162156">
    <property type="component" value="Unassembled WGS sequence"/>
</dbReference>
<evidence type="ECO:0000313" key="2">
    <source>
        <dbReference type="Proteomes" id="UP001162156"/>
    </source>
</evidence>
<comment type="caution">
    <text evidence="1">The sequence shown here is derived from an EMBL/GenBank/DDBJ whole genome shotgun (WGS) entry which is preliminary data.</text>
</comment>
<keyword evidence="2" id="KW-1185">Reference proteome</keyword>
<protein>
    <submittedName>
        <fullName evidence="1">Uncharacterized protein</fullName>
    </submittedName>
</protein>
<name>A0AAV8ZJZ4_9CUCU</name>